<organism evidence="6 7">
    <name type="scientific">Scleropages formosus</name>
    <name type="common">Asian bonytongue</name>
    <name type="synonym">Osteoglossum formosum</name>
    <dbReference type="NCBI Taxonomy" id="113540"/>
    <lineage>
        <taxon>Eukaryota</taxon>
        <taxon>Metazoa</taxon>
        <taxon>Chordata</taxon>
        <taxon>Craniata</taxon>
        <taxon>Vertebrata</taxon>
        <taxon>Euteleostomi</taxon>
        <taxon>Actinopterygii</taxon>
        <taxon>Neopterygii</taxon>
        <taxon>Teleostei</taxon>
        <taxon>Osteoglossocephala</taxon>
        <taxon>Osteoglossomorpha</taxon>
        <taxon>Osteoglossiformes</taxon>
        <taxon>Osteoglossidae</taxon>
        <taxon>Scleropages</taxon>
    </lineage>
</organism>
<accession>A0A0P7WXI2</accession>
<dbReference type="CDD" id="cd01450">
    <property type="entry name" value="vWFA_subfamily_ECM"/>
    <property type="match status" value="1"/>
</dbReference>
<keyword evidence="2" id="KW-0176">Collagen</keyword>
<name>A0A0P7WXI2_SCLFO</name>
<comment type="function">
    <text evidence="3">Collagen VI acts as a cell-binding protein.</text>
</comment>
<sequence>LHQAYKERDQALQDQGVTKVRRELKETAVVPAPKVKKVGRETLVALGDQDPLVKKEKKDQREISGYRDQGVFQETVGYKGEMVPVENQAILGPGEILVHEDPRVIQEGLGTAIPDQEGPRATVVKKESLVPRGAEATVGRKENLALKACQVNRVSQDLMASLDQEDPRGNLEMMETVASRECDVMTYVRETCGCCDCEKVCGALDIVFVIDSSESVGLSNFTLEKNFVINTLNRMGSIAEDPAAETGTRVGVVQYSHNGTFQVIHLNDSKINSLSAFKEAVKNLEWIAGGTWTPSALKFAYDNLIRGSQRAKARVAAVVITDGRYDPRDDDSLLRYLCESPGVDVNAIGIGDVFHQGQDNETLSSITCNKKDRVKSLTSFTELVAEEFIDQIETVLCPDPLIVCPDLPCQMEPSVASCVQRPVDIIFMLDGSERMGLENFKHARSFIEAVVNRLTLARGDSDSLHTRMALLQYGDKNTDRVAFPLTSELDTIMEGLRRMTYIDSSSNVSSAIMYAIDNVVRRDQVRRDAELSFIFITDGFTAIEGLDESLGNIRKNGGVSTVVAMGGEVDQEVLMKLALGDKSAIFKGNNYMVLSQPSFFERFIRWIC</sequence>
<dbReference type="SUPFAM" id="SSF53300">
    <property type="entry name" value="vWA-like"/>
    <property type="match status" value="2"/>
</dbReference>
<dbReference type="PRINTS" id="PR00453">
    <property type="entry name" value="VWFADOMAIN"/>
</dbReference>
<evidence type="ECO:0000259" key="5">
    <source>
        <dbReference type="PROSITE" id="PS50234"/>
    </source>
</evidence>
<evidence type="ECO:0000256" key="1">
    <source>
        <dbReference type="ARBA" id="ARBA00022729"/>
    </source>
</evidence>
<dbReference type="FunFam" id="3.40.50.410:FF:000052">
    <property type="entry name" value="collagen alpha-2(VI) chain isoform X1"/>
    <property type="match status" value="1"/>
</dbReference>
<dbReference type="AlphaFoldDB" id="A0A0P7WXI2"/>
<feature type="non-terminal residue" evidence="6">
    <location>
        <position position="1"/>
    </location>
</feature>
<dbReference type="InterPro" id="IPR036465">
    <property type="entry name" value="vWFA_dom_sf"/>
</dbReference>
<evidence type="ECO:0000256" key="3">
    <source>
        <dbReference type="ARBA" id="ARBA00043858"/>
    </source>
</evidence>
<feature type="domain" description="VWFA" evidence="5">
    <location>
        <begin position="205"/>
        <end position="392"/>
    </location>
</feature>
<dbReference type="InterPro" id="IPR052229">
    <property type="entry name" value="Collagen-VI/PIF"/>
</dbReference>
<dbReference type="SMART" id="SM00327">
    <property type="entry name" value="VWA"/>
    <property type="match status" value="2"/>
</dbReference>
<dbReference type="Proteomes" id="UP000034805">
    <property type="component" value="Unassembled WGS sequence"/>
</dbReference>
<proteinExistence type="inferred from homology"/>
<dbReference type="PANTHER" id="PTHR22588:SF15">
    <property type="entry name" value="VWFA DOMAIN-CONTAINING PROTEIN"/>
    <property type="match status" value="1"/>
</dbReference>
<protein>
    <recommendedName>
        <fullName evidence="5">VWFA domain-containing protein</fullName>
    </recommendedName>
</protein>
<comment type="similarity">
    <text evidence="4">Belongs to the type VI collagen family.</text>
</comment>
<evidence type="ECO:0000313" key="7">
    <source>
        <dbReference type="Proteomes" id="UP000034805"/>
    </source>
</evidence>
<dbReference type="PANTHER" id="PTHR22588">
    <property type="entry name" value="VWFA DOMAIN-CONTAINING PROTEIN"/>
    <property type="match status" value="1"/>
</dbReference>
<evidence type="ECO:0000256" key="4">
    <source>
        <dbReference type="ARBA" id="ARBA00044000"/>
    </source>
</evidence>
<dbReference type="InterPro" id="IPR002035">
    <property type="entry name" value="VWF_A"/>
</dbReference>
<dbReference type="Gene3D" id="3.40.50.410">
    <property type="entry name" value="von Willebrand factor, type A domain"/>
    <property type="match status" value="2"/>
</dbReference>
<dbReference type="GO" id="GO:0030020">
    <property type="term" value="F:extracellular matrix structural constituent conferring tensile strength"/>
    <property type="evidence" value="ECO:0007669"/>
    <property type="project" value="TreeGrafter"/>
</dbReference>
<reference evidence="6 7" key="1">
    <citation type="submission" date="2015-08" db="EMBL/GenBank/DDBJ databases">
        <title>The genome of the Asian arowana (Scleropages formosus).</title>
        <authorList>
            <person name="Tan M.H."/>
            <person name="Gan H.M."/>
            <person name="Croft L.J."/>
            <person name="Austin C.M."/>
        </authorList>
    </citation>
    <scope>NUCLEOTIDE SEQUENCE [LARGE SCALE GENOMIC DNA]</scope>
    <source>
        <strain evidence="6">Aro1</strain>
    </source>
</reference>
<evidence type="ECO:0000256" key="2">
    <source>
        <dbReference type="ARBA" id="ARBA00023119"/>
    </source>
</evidence>
<dbReference type="PROSITE" id="PS50234">
    <property type="entry name" value="VWFA"/>
    <property type="match status" value="2"/>
</dbReference>
<dbReference type="FunFam" id="3.40.50.410:FF:000027">
    <property type="entry name" value="collagen alpha-2(VI) chain isoform X1"/>
    <property type="match status" value="1"/>
</dbReference>
<dbReference type="EMBL" id="JARO02004245">
    <property type="protein sequence ID" value="KPP68871.1"/>
    <property type="molecule type" value="Genomic_DNA"/>
</dbReference>
<dbReference type="GO" id="GO:0005581">
    <property type="term" value="C:collagen trimer"/>
    <property type="evidence" value="ECO:0007669"/>
    <property type="project" value="UniProtKB-KW"/>
</dbReference>
<feature type="domain" description="VWFA" evidence="5">
    <location>
        <begin position="424"/>
        <end position="603"/>
    </location>
</feature>
<evidence type="ECO:0000313" key="6">
    <source>
        <dbReference type="EMBL" id="KPP68871.1"/>
    </source>
</evidence>
<keyword evidence="1" id="KW-0732">Signal</keyword>
<dbReference type="STRING" id="113540.ENSSFOP00015069847"/>
<comment type="caution">
    <text evidence="6">The sequence shown here is derived from an EMBL/GenBank/DDBJ whole genome shotgun (WGS) entry which is preliminary data.</text>
</comment>
<gene>
    <name evidence="6" type="ORF">Z043_112410</name>
</gene>
<dbReference type="Pfam" id="PF00092">
    <property type="entry name" value="VWA"/>
    <property type="match status" value="2"/>
</dbReference>